<proteinExistence type="predicted"/>
<dbReference type="AlphaFoldDB" id="A0A2A4GG06"/>
<comment type="caution">
    <text evidence="2">The sequence shown here is derived from an EMBL/GenBank/DDBJ whole genome shotgun (WGS) entry which is preliminary data.</text>
</comment>
<gene>
    <name evidence="2" type="ORF">B7P33_05285</name>
</gene>
<sequence length="84" mass="9502">MGYLVQKGKVGKKGLLYWNIASLVVFAGTLASFVYSFYIAQEITLSLSQLPYFFLPGILVAIALFLHIFSIRQCLLKVWARIEL</sequence>
<keyword evidence="3" id="KW-1185">Reference proteome</keyword>
<organism evidence="2 3">
    <name type="scientific">Sediminicola luteus</name>
    <dbReference type="NCBI Taxonomy" id="319238"/>
    <lineage>
        <taxon>Bacteria</taxon>
        <taxon>Pseudomonadati</taxon>
        <taxon>Bacteroidota</taxon>
        <taxon>Flavobacteriia</taxon>
        <taxon>Flavobacteriales</taxon>
        <taxon>Flavobacteriaceae</taxon>
        <taxon>Sediminicola</taxon>
    </lineage>
</organism>
<evidence type="ECO:0000313" key="2">
    <source>
        <dbReference type="EMBL" id="PCE66705.1"/>
    </source>
</evidence>
<dbReference type="Proteomes" id="UP000219559">
    <property type="component" value="Unassembled WGS sequence"/>
</dbReference>
<keyword evidence="1" id="KW-1133">Transmembrane helix</keyword>
<dbReference type="EMBL" id="NBWU01000001">
    <property type="protein sequence ID" value="PCE66705.1"/>
    <property type="molecule type" value="Genomic_DNA"/>
</dbReference>
<protein>
    <submittedName>
        <fullName evidence="2">Uncharacterized protein</fullName>
    </submittedName>
</protein>
<keyword evidence="1" id="KW-0812">Transmembrane</keyword>
<evidence type="ECO:0000313" key="3">
    <source>
        <dbReference type="Proteomes" id="UP000219559"/>
    </source>
</evidence>
<feature type="transmembrane region" description="Helical" evidence="1">
    <location>
        <begin position="16"/>
        <end position="38"/>
    </location>
</feature>
<name>A0A2A4GG06_9FLAO</name>
<keyword evidence="1" id="KW-0472">Membrane</keyword>
<feature type="transmembrane region" description="Helical" evidence="1">
    <location>
        <begin position="50"/>
        <end position="71"/>
    </location>
</feature>
<reference evidence="2 3" key="1">
    <citation type="submission" date="2017-04" db="EMBL/GenBank/DDBJ databases">
        <title>A new member of the family Flavobacteriaceae isolated from ascidians.</title>
        <authorList>
            <person name="Chen L."/>
        </authorList>
    </citation>
    <scope>NUCLEOTIDE SEQUENCE [LARGE SCALE GENOMIC DNA]</scope>
    <source>
        <strain evidence="2 3">HQA918</strain>
    </source>
</reference>
<accession>A0A2A4GG06</accession>
<evidence type="ECO:0000256" key="1">
    <source>
        <dbReference type="SAM" id="Phobius"/>
    </source>
</evidence>